<reference evidence="4" key="1">
    <citation type="submission" date="2017-01" db="EMBL/GenBank/DDBJ databases">
        <authorList>
            <person name="Wang Y."/>
            <person name="White M."/>
            <person name="Kvist S."/>
            <person name="Moncalvo J.-M."/>
        </authorList>
    </citation>
    <scope>NUCLEOTIDE SEQUENCE [LARGE SCALE GENOMIC DNA]</scope>
    <source>
        <strain evidence="4">COL-18-3</strain>
    </source>
</reference>
<keyword evidence="2" id="KW-0812">Transmembrane</keyword>
<evidence type="ECO:0000256" key="1">
    <source>
        <dbReference type="SAM" id="MobiDB-lite"/>
    </source>
</evidence>
<feature type="transmembrane region" description="Helical" evidence="2">
    <location>
        <begin position="97"/>
        <end position="122"/>
    </location>
</feature>
<accession>A0A1R1PT65</accession>
<keyword evidence="2" id="KW-1133">Transmembrane helix</keyword>
<dbReference type="OrthoDB" id="6499973at2759"/>
<evidence type="ECO:0000313" key="3">
    <source>
        <dbReference type="EMBL" id="OMH84082.1"/>
    </source>
</evidence>
<protein>
    <submittedName>
        <fullName evidence="3">Monocarboxylate transporter 9</fullName>
    </submittedName>
</protein>
<evidence type="ECO:0000313" key="4">
    <source>
        <dbReference type="Proteomes" id="UP000188320"/>
    </source>
</evidence>
<name>A0A1R1PT65_ZANCU</name>
<dbReference type="EMBL" id="LSSK01000256">
    <property type="protein sequence ID" value="OMH84082.1"/>
    <property type="molecule type" value="Genomic_DNA"/>
</dbReference>
<organism evidence="3 4">
    <name type="scientific">Zancudomyces culisetae</name>
    <name type="common">Gut fungus</name>
    <name type="synonym">Smittium culisetae</name>
    <dbReference type="NCBI Taxonomy" id="1213189"/>
    <lineage>
        <taxon>Eukaryota</taxon>
        <taxon>Fungi</taxon>
        <taxon>Fungi incertae sedis</taxon>
        <taxon>Zoopagomycota</taxon>
        <taxon>Kickxellomycotina</taxon>
        <taxon>Harpellomycetes</taxon>
        <taxon>Harpellales</taxon>
        <taxon>Legeriomycetaceae</taxon>
        <taxon>Zancudomyces</taxon>
    </lineage>
</organism>
<feature type="transmembrane region" description="Helical" evidence="2">
    <location>
        <begin position="129"/>
        <end position="155"/>
    </location>
</feature>
<dbReference type="InterPro" id="IPR036259">
    <property type="entry name" value="MFS_trans_sf"/>
</dbReference>
<keyword evidence="2" id="KW-0472">Membrane</keyword>
<dbReference type="AlphaFoldDB" id="A0A1R1PT65"/>
<sequence length="296" mass="32651">MSEKTTERTRSVDIDYEGETRNVSVQDVPLGSNVEKSSETIAEEPRRERKPDTGFAWVILFMGMLNFIIAFGNFVAFGVFQTYYLKVMFVDQKAASIAWVGTLTNAMAQSCGVLTGPLAFYIGVRGVMIFAGVTGVTALGFLYGLSSGIVANMTFTVVSGWFEVKRTPALTLLSIGGVLGGLVLVPTNSGDFVLCDFCGWLSANETACRLQVFKKCAEPEATEGSIPTFGLRCTVLLQRRILGTSSVLPSKYNRSWYVQQFGLQSDHCLLWCSTGFTICADVYWRHPRTIKHHYCQ</sequence>
<keyword evidence="4" id="KW-1185">Reference proteome</keyword>
<proteinExistence type="predicted"/>
<feature type="region of interest" description="Disordered" evidence="1">
    <location>
        <begin position="1"/>
        <end position="24"/>
    </location>
</feature>
<feature type="compositionally biased region" description="Basic and acidic residues" evidence="1">
    <location>
        <begin position="1"/>
        <end position="13"/>
    </location>
</feature>
<feature type="transmembrane region" description="Helical" evidence="2">
    <location>
        <begin position="167"/>
        <end position="185"/>
    </location>
</feature>
<feature type="transmembrane region" description="Helical" evidence="2">
    <location>
        <begin position="55"/>
        <end position="77"/>
    </location>
</feature>
<evidence type="ECO:0000256" key="2">
    <source>
        <dbReference type="SAM" id="Phobius"/>
    </source>
</evidence>
<gene>
    <name evidence="3" type="ORF">AX774_g2405</name>
</gene>
<dbReference type="Proteomes" id="UP000188320">
    <property type="component" value="Unassembled WGS sequence"/>
</dbReference>
<comment type="caution">
    <text evidence="3">The sequence shown here is derived from an EMBL/GenBank/DDBJ whole genome shotgun (WGS) entry which is preliminary data.</text>
</comment>
<dbReference type="SUPFAM" id="SSF103473">
    <property type="entry name" value="MFS general substrate transporter"/>
    <property type="match status" value="1"/>
</dbReference>